<accession>A0A4Q0M2U6</accession>
<dbReference type="AlphaFoldDB" id="A0A4Q0M2U6"/>
<dbReference type="Pfam" id="PF12760">
    <property type="entry name" value="Zn_ribbon_IS1595"/>
    <property type="match status" value="1"/>
</dbReference>
<sequence length="320" mass="35635">MAQHFLLSAQARTLSLRTIYQAGEDKAYETFKAIRWAATGGDPVCPRCGCVESYGIATRRKFKCVACHHQFSVTSGTIFASRKMAFVDLLAAICIFTNAVKGISSLQMARDLDCQQKTAFVLCHKLREAMAAEVEGETLDDVVEIDGAYFGGHIRPANHVDDRVDRRLAKHKTGTRRVVVALRERGGRTLPFVCLAEGEGVEIAKRVVDRLAVIHADEASHWDALHAGWQTKRINHSQAYSDGLGCTNQAESYFSRLRRMVTGQHHGVSPRYLAQYAHEAAWKEDHRRMDNGALAFRSLGLGLAHGVSRAWKGYWQRHAG</sequence>
<organism evidence="2 3">
    <name type="scientific">Hansschlegelia zhihuaiae</name>
    <dbReference type="NCBI Taxonomy" id="405005"/>
    <lineage>
        <taxon>Bacteria</taxon>
        <taxon>Pseudomonadati</taxon>
        <taxon>Pseudomonadota</taxon>
        <taxon>Alphaproteobacteria</taxon>
        <taxon>Hyphomicrobiales</taxon>
        <taxon>Methylopilaceae</taxon>
        <taxon>Hansschlegelia</taxon>
    </lineage>
</organism>
<name>A0A4Q0M2U6_9HYPH</name>
<dbReference type="Pfam" id="PF12762">
    <property type="entry name" value="DDE_Tnp_IS1595"/>
    <property type="match status" value="1"/>
</dbReference>
<evidence type="ECO:0000313" key="2">
    <source>
        <dbReference type="EMBL" id="RXF67115.1"/>
    </source>
</evidence>
<dbReference type="EMBL" id="RYFI01000037">
    <property type="protein sequence ID" value="RXF67115.1"/>
    <property type="molecule type" value="Genomic_DNA"/>
</dbReference>
<dbReference type="SMART" id="SM01126">
    <property type="entry name" value="DDE_Tnp_IS1595"/>
    <property type="match status" value="1"/>
</dbReference>
<proteinExistence type="predicted"/>
<evidence type="ECO:0000313" key="3">
    <source>
        <dbReference type="Proteomes" id="UP000289708"/>
    </source>
</evidence>
<dbReference type="NCBIfam" id="NF033547">
    <property type="entry name" value="transpos_IS1595"/>
    <property type="match status" value="1"/>
</dbReference>
<reference evidence="2 3" key="1">
    <citation type="submission" date="2018-12" db="EMBL/GenBank/DDBJ databases">
        <title>bacterium Hansschlegelia zhihuaiae S113.</title>
        <authorList>
            <person name="He J."/>
        </authorList>
    </citation>
    <scope>NUCLEOTIDE SEQUENCE [LARGE SCALE GENOMIC DNA]</scope>
    <source>
        <strain evidence="2 3">S 113</strain>
    </source>
</reference>
<gene>
    <name evidence="2" type="ORF">EK403_21715</name>
</gene>
<keyword evidence="3" id="KW-1185">Reference proteome</keyword>
<protein>
    <submittedName>
        <fullName evidence="2">IS1595 family transposase</fullName>
    </submittedName>
</protein>
<feature type="domain" description="ISXO2-like transposase" evidence="1">
    <location>
        <begin position="138"/>
        <end position="285"/>
    </location>
</feature>
<comment type="caution">
    <text evidence="2">The sequence shown here is derived from an EMBL/GenBank/DDBJ whole genome shotgun (WGS) entry which is preliminary data.</text>
</comment>
<dbReference type="RefSeq" id="WP_128779543.1">
    <property type="nucleotide sequence ID" value="NZ_RYFI01000037.1"/>
</dbReference>
<dbReference type="InterPro" id="IPR024445">
    <property type="entry name" value="Tnp_ISXO2-like"/>
</dbReference>
<dbReference type="InterPro" id="IPR024442">
    <property type="entry name" value="Transposase_Zn_ribbon"/>
</dbReference>
<dbReference type="Proteomes" id="UP000289708">
    <property type="component" value="Unassembled WGS sequence"/>
</dbReference>
<evidence type="ECO:0000259" key="1">
    <source>
        <dbReference type="SMART" id="SM01126"/>
    </source>
</evidence>
<dbReference type="OrthoDB" id="271821at2"/>